<evidence type="ECO:0000313" key="1">
    <source>
        <dbReference type="EMBL" id="PNY10437.1"/>
    </source>
</evidence>
<protein>
    <submittedName>
        <fullName evidence="1">Uncharacterized protein</fullName>
    </submittedName>
</protein>
<accession>A0A2K3P574</accession>
<sequence>MKKKWRQQVRFRRQAWAVLLERGREYSGGGCGGVKLVLEMTVWTVAGMRGWRRWGVVMEMRERRDLRMCDENEFETVLLKEE</sequence>
<dbReference type="EMBL" id="ASHM01003821">
    <property type="protein sequence ID" value="PNY10437.1"/>
    <property type="molecule type" value="Genomic_DNA"/>
</dbReference>
<dbReference type="Proteomes" id="UP000236291">
    <property type="component" value="Unassembled WGS sequence"/>
</dbReference>
<proteinExistence type="predicted"/>
<reference evidence="1 2" key="2">
    <citation type="journal article" date="2017" name="Front. Plant Sci.">
        <title>Gene Classification and Mining of Molecular Markers Useful in Red Clover (Trifolium pratense) Breeding.</title>
        <authorList>
            <person name="Istvanek J."/>
            <person name="Dluhosova J."/>
            <person name="Dluhos P."/>
            <person name="Patkova L."/>
            <person name="Nedelnik J."/>
            <person name="Repkova J."/>
        </authorList>
    </citation>
    <scope>NUCLEOTIDE SEQUENCE [LARGE SCALE GENOMIC DNA]</scope>
    <source>
        <strain evidence="2">cv. Tatra</strain>
        <tissue evidence="1">Young leaves</tissue>
    </source>
</reference>
<evidence type="ECO:0000313" key="2">
    <source>
        <dbReference type="Proteomes" id="UP000236291"/>
    </source>
</evidence>
<organism evidence="1 2">
    <name type="scientific">Trifolium pratense</name>
    <name type="common">Red clover</name>
    <dbReference type="NCBI Taxonomy" id="57577"/>
    <lineage>
        <taxon>Eukaryota</taxon>
        <taxon>Viridiplantae</taxon>
        <taxon>Streptophyta</taxon>
        <taxon>Embryophyta</taxon>
        <taxon>Tracheophyta</taxon>
        <taxon>Spermatophyta</taxon>
        <taxon>Magnoliopsida</taxon>
        <taxon>eudicotyledons</taxon>
        <taxon>Gunneridae</taxon>
        <taxon>Pentapetalae</taxon>
        <taxon>rosids</taxon>
        <taxon>fabids</taxon>
        <taxon>Fabales</taxon>
        <taxon>Fabaceae</taxon>
        <taxon>Papilionoideae</taxon>
        <taxon>50 kb inversion clade</taxon>
        <taxon>NPAAA clade</taxon>
        <taxon>Hologalegina</taxon>
        <taxon>IRL clade</taxon>
        <taxon>Trifolieae</taxon>
        <taxon>Trifolium</taxon>
    </lineage>
</organism>
<name>A0A2K3P574_TRIPR</name>
<gene>
    <name evidence="1" type="ORF">L195_g007014</name>
</gene>
<dbReference type="AlphaFoldDB" id="A0A2K3P574"/>
<reference evidence="1 2" key="1">
    <citation type="journal article" date="2014" name="Am. J. Bot.">
        <title>Genome assembly and annotation for red clover (Trifolium pratense; Fabaceae).</title>
        <authorList>
            <person name="Istvanek J."/>
            <person name="Jaros M."/>
            <person name="Krenek A."/>
            <person name="Repkova J."/>
        </authorList>
    </citation>
    <scope>NUCLEOTIDE SEQUENCE [LARGE SCALE GENOMIC DNA]</scope>
    <source>
        <strain evidence="2">cv. Tatra</strain>
        <tissue evidence="1">Young leaves</tissue>
    </source>
</reference>
<comment type="caution">
    <text evidence="1">The sequence shown here is derived from an EMBL/GenBank/DDBJ whole genome shotgun (WGS) entry which is preliminary data.</text>
</comment>